<organism evidence="2 3">
    <name type="scientific">Leptospira idonii</name>
    <dbReference type="NCBI Taxonomy" id="1193500"/>
    <lineage>
        <taxon>Bacteria</taxon>
        <taxon>Pseudomonadati</taxon>
        <taxon>Spirochaetota</taxon>
        <taxon>Spirochaetia</taxon>
        <taxon>Leptospirales</taxon>
        <taxon>Leptospiraceae</taxon>
        <taxon>Leptospira</taxon>
    </lineage>
</organism>
<evidence type="ECO:0000313" key="3">
    <source>
        <dbReference type="Proteomes" id="UP000298058"/>
    </source>
</evidence>
<evidence type="ECO:0000313" key="2">
    <source>
        <dbReference type="EMBL" id="TGN19076.1"/>
    </source>
</evidence>
<sequence>MKILSLLLCLFLSFPLLAVHTILLKKGKTIKGQVTNQNLETVEITSTDGKHLVIPKKSVLKILYKDLAEADEVKIRKEEENKRETERAKLLEARKQELAVLKETERAKEDELKNKEKTSSVGQGSSSLRSSFLLASPEAGRPVVLASFGDKCQPHSEYPEYFWLFGAFRFKEPPLSSVLPKENHPVRISQVSTWSDIAITLLGGFLVTVTRKTLVVEVCEGSGLRLLSEKELSTLKEEAISEIKNKHELDALEEKVDLELLEKDLEELDKKGR</sequence>
<evidence type="ECO:0000256" key="1">
    <source>
        <dbReference type="SAM" id="MobiDB-lite"/>
    </source>
</evidence>
<reference evidence="2" key="1">
    <citation type="journal article" date="2019" name="PLoS Negl. Trop. Dis.">
        <title>Revisiting the worldwide diversity of Leptospira species in the environment.</title>
        <authorList>
            <person name="Vincent A.T."/>
            <person name="Schiettekatte O."/>
            <person name="Bourhy P."/>
            <person name="Veyrier F.J."/>
            <person name="Picardeau M."/>
        </authorList>
    </citation>
    <scope>NUCLEOTIDE SEQUENCE [LARGE SCALE GENOMIC DNA]</scope>
    <source>
        <strain evidence="2">201300427</strain>
    </source>
</reference>
<keyword evidence="3" id="KW-1185">Reference proteome</keyword>
<dbReference type="Proteomes" id="UP000298058">
    <property type="component" value="Unassembled WGS sequence"/>
</dbReference>
<gene>
    <name evidence="2" type="ORF">EHS15_10600</name>
</gene>
<accession>A0A4V3JXZ7</accession>
<dbReference type="OrthoDB" id="345811at2"/>
<feature type="compositionally biased region" description="Basic and acidic residues" evidence="1">
    <location>
        <begin position="105"/>
        <end position="118"/>
    </location>
</feature>
<dbReference type="NCBIfam" id="NF047433">
    <property type="entry name" value="Lepto_7_Nterm"/>
    <property type="match status" value="1"/>
</dbReference>
<proteinExistence type="predicted"/>
<name>A0A4V3JXZ7_9LEPT</name>
<comment type="caution">
    <text evidence="2">The sequence shown here is derived from an EMBL/GenBank/DDBJ whole genome shotgun (WGS) entry which is preliminary data.</text>
</comment>
<dbReference type="EMBL" id="RQHW01000042">
    <property type="protein sequence ID" value="TGN19076.1"/>
    <property type="molecule type" value="Genomic_DNA"/>
</dbReference>
<dbReference type="AlphaFoldDB" id="A0A4V3JXZ7"/>
<protein>
    <submittedName>
        <fullName evidence="2">Uncharacterized protein</fullName>
    </submittedName>
</protein>
<feature type="region of interest" description="Disordered" evidence="1">
    <location>
        <begin position="105"/>
        <end position="126"/>
    </location>
</feature>